<keyword evidence="1" id="KW-0560">Oxidoreductase</keyword>
<dbReference type="PANTHER" id="PTHR34598:SF3">
    <property type="entry name" value="OXIDOREDUCTASE AN1597"/>
    <property type="match status" value="1"/>
</dbReference>
<evidence type="ECO:0000256" key="2">
    <source>
        <dbReference type="ARBA" id="ARBA00023604"/>
    </source>
</evidence>
<sequence length="291" mass="33460">MQETRRDSQSGDVVVPINYFPVTGIPIPNSAWKTPFLDDHNEHTRYMLIRDARTSGRTFDLDTNGFTFVTLPPKNRVTRESTEEEVKREYYPEIEETVKKLTGATTAHVFNHVIRAHTSPSEKGILDPKGRWQDIPSGHPHVDYAGSPSAIAGTQRELSLPPHISTLFTHSQRFAFLGAWRPLKPVHRDPLAVCDATSVPDSDYQIREREFSRTGIKSENYVMSHGEKERQVHQWWYLSNMMPDEMVVFKGFDTEREKPGWRCPHTAFRVPGSEGQEARESIEVRVVVFWE</sequence>
<dbReference type="AlphaFoldDB" id="A0A8H6DT41"/>
<evidence type="ECO:0000256" key="1">
    <source>
        <dbReference type="ARBA" id="ARBA00023002"/>
    </source>
</evidence>
<dbReference type="OMA" id="NYVMSHG"/>
<protein>
    <submittedName>
        <fullName evidence="3">Uncharacterized protein</fullName>
    </submittedName>
</protein>
<evidence type="ECO:0000313" key="3">
    <source>
        <dbReference type="EMBL" id="KAF5846858.1"/>
    </source>
</evidence>
<dbReference type="NCBIfam" id="NF041278">
    <property type="entry name" value="CmcJ_NvfI_EfuI"/>
    <property type="match status" value="1"/>
</dbReference>
<evidence type="ECO:0000313" key="4">
    <source>
        <dbReference type="Proteomes" id="UP000624244"/>
    </source>
</evidence>
<proteinExistence type="inferred from homology"/>
<reference evidence="3" key="1">
    <citation type="submission" date="2019-11" db="EMBL/GenBank/DDBJ databases">
        <title>Bipolaris sorokiniana Genome sequencing.</title>
        <authorList>
            <person name="Wang H."/>
        </authorList>
    </citation>
    <scope>NUCLEOTIDE SEQUENCE</scope>
</reference>
<name>A0A8H6DT41_COCSA</name>
<comment type="caution">
    <text evidence="3">The sequence shown here is derived from an EMBL/GenBank/DDBJ whole genome shotgun (WGS) entry which is preliminary data.</text>
</comment>
<gene>
    <name evidence="3" type="ORF">GGP41_004875</name>
</gene>
<dbReference type="Proteomes" id="UP000624244">
    <property type="component" value="Unassembled WGS sequence"/>
</dbReference>
<dbReference type="EMBL" id="WNKQ01000015">
    <property type="protein sequence ID" value="KAF5846858.1"/>
    <property type="molecule type" value="Genomic_DNA"/>
</dbReference>
<accession>A0A8H6DT41</accession>
<dbReference type="InterPro" id="IPR044053">
    <property type="entry name" value="AsaB-like"/>
</dbReference>
<dbReference type="PANTHER" id="PTHR34598">
    <property type="entry name" value="BLL6449 PROTEIN"/>
    <property type="match status" value="1"/>
</dbReference>
<organism evidence="3 4">
    <name type="scientific">Cochliobolus sativus</name>
    <name type="common">Common root rot and spot blotch fungus</name>
    <name type="synonym">Bipolaris sorokiniana</name>
    <dbReference type="NCBI Taxonomy" id="45130"/>
    <lineage>
        <taxon>Eukaryota</taxon>
        <taxon>Fungi</taxon>
        <taxon>Dikarya</taxon>
        <taxon>Ascomycota</taxon>
        <taxon>Pezizomycotina</taxon>
        <taxon>Dothideomycetes</taxon>
        <taxon>Pleosporomycetidae</taxon>
        <taxon>Pleosporales</taxon>
        <taxon>Pleosporineae</taxon>
        <taxon>Pleosporaceae</taxon>
        <taxon>Bipolaris</taxon>
    </lineage>
</organism>
<dbReference type="GO" id="GO:0016491">
    <property type="term" value="F:oxidoreductase activity"/>
    <property type="evidence" value="ECO:0007669"/>
    <property type="project" value="UniProtKB-KW"/>
</dbReference>
<comment type="similarity">
    <text evidence="2">Belongs to the asaB hydroxylase/desaturase family.</text>
</comment>